<protein>
    <submittedName>
        <fullName evidence="2">Uncharacterized protein</fullName>
    </submittedName>
</protein>
<evidence type="ECO:0000313" key="2">
    <source>
        <dbReference type="EMBL" id="KAK1399095.1"/>
    </source>
</evidence>
<evidence type="ECO:0000256" key="1">
    <source>
        <dbReference type="SAM" id="MobiDB-lite"/>
    </source>
</evidence>
<feature type="region of interest" description="Disordered" evidence="1">
    <location>
        <begin position="82"/>
        <end position="164"/>
    </location>
</feature>
<gene>
    <name evidence="2" type="ORF">POM88_008958</name>
</gene>
<keyword evidence="3" id="KW-1185">Reference proteome</keyword>
<proteinExistence type="predicted"/>
<dbReference type="Proteomes" id="UP001237642">
    <property type="component" value="Unassembled WGS sequence"/>
</dbReference>
<accession>A0AAD8J773</accession>
<dbReference type="EMBL" id="JAUIZM010000002">
    <property type="protein sequence ID" value="KAK1399095.1"/>
    <property type="molecule type" value="Genomic_DNA"/>
</dbReference>
<feature type="compositionally biased region" description="Polar residues" evidence="1">
    <location>
        <begin position="109"/>
        <end position="128"/>
    </location>
</feature>
<reference evidence="2" key="2">
    <citation type="submission" date="2023-05" db="EMBL/GenBank/DDBJ databases">
        <authorList>
            <person name="Schelkunov M.I."/>
        </authorList>
    </citation>
    <scope>NUCLEOTIDE SEQUENCE</scope>
    <source>
        <strain evidence="2">Hsosn_3</strain>
        <tissue evidence="2">Leaf</tissue>
    </source>
</reference>
<name>A0AAD8J773_9APIA</name>
<feature type="compositionally biased region" description="Acidic residues" evidence="1">
    <location>
        <begin position="141"/>
        <end position="151"/>
    </location>
</feature>
<dbReference type="AlphaFoldDB" id="A0AAD8J773"/>
<organism evidence="2 3">
    <name type="scientific">Heracleum sosnowskyi</name>
    <dbReference type="NCBI Taxonomy" id="360622"/>
    <lineage>
        <taxon>Eukaryota</taxon>
        <taxon>Viridiplantae</taxon>
        <taxon>Streptophyta</taxon>
        <taxon>Embryophyta</taxon>
        <taxon>Tracheophyta</taxon>
        <taxon>Spermatophyta</taxon>
        <taxon>Magnoliopsida</taxon>
        <taxon>eudicotyledons</taxon>
        <taxon>Gunneridae</taxon>
        <taxon>Pentapetalae</taxon>
        <taxon>asterids</taxon>
        <taxon>campanulids</taxon>
        <taxon>Apiales</taxon>
        <taxon>Apiaceae</taxon>
        <taxon>Apioideae</taxon>
        <taxon>apioid superclade</taxon>
        <taxon>Tordylieae</taxon>
        <taxon>Tordyliinae</taxon>
        <taxon>Heracleum</taxon>
    </lineage>
</organism>
<sequence length="243" mass="28141">MLHRTHGVINRLPRGWCDVETETRTRMMGLIQFYMIFTMVMESDIKKSARLNNAPVKIPTEVKSYQKSSEIVEVTSARKSTRLMSARPEINDMISKKKPKSTEKKGARKSTSINNQQANDENVNLKSSSVRRKLDLHNPKDEDENMDENDIQFENLPPSSPLESSPVKLLTITEYKMIKLQNIWRNNEKLKALNLPALATGLVYSMKKNKGKKRGEIKMHMFQKMMNKVEMMLQKVCLRKLKN</sequence>
<reference evidence="2" key="1">
    <citation type="submission" date="2023-02" db="EMBL/GenBank/DDBJ databases">
        <title>Genome of toxic invasive species Heracleum sosnowskyi carries increased number of genes despite the absence of recent whole-genome duplications.</title>
        <authorList>
            <person name="Schelkunov M."/>
            <person name="Shtratnikova V."/>
            <person name="Makarenko M."/>
            <person name="Klepikova A."/>
            <person name="Omelchenko D."/>
            <person name="Novikova G."/>
            <person name="Obukhova E."/>
            <person name="Bogdanov V."/>
            <person name="Penin A."/>
            <person name="Logacheva M."/>
        </authorList>
    </citation>
    <scope>NUCLEOTIDE SEQUENCE</scope>
    <source>
        <strain evidence="2">Hsosn_3</strain>
        <tissue evidence="2">Leaf</tissue>
    </source>
</reference>
<comment type="caution">
    <text evidence="2">The sequence shown here is derived from an EMBL/GenBank/DDBJ whole genome shotgun (WGS) entry which is preliminary data.</text>
</comment>
<evidence type="ECO:0000313" key="3">
    <source>
        <dbReference type="Proteomes" id="UP001237642"/>
    </source>
</evidence>